<comment type="caution">
    <text evidence="1">The sequence shown here is derived from an EMBL/GenBank/DDBJ whole genome shotgun (WGS) entry which is preliminary data.</text>
</comment>
<dbReference type="AlphaFoldDB" id="A0A8H7K507"/>
<dbReference type="Proteomes" id="UP000616885">
    <property type="component" value="Unassembled WGS sequence"/>
</dbReference>
<evidence type="ECO:0000313" key="2">
    <source>
        <dbReference type="Proteomes" id="UP000616885"/>
    </source>
</evidence>
<dbReference type="EMBL" id="JADCTT010000017">
    <property type="protein sequence ID" value="KAF9743543.1"/>
    <property type="molecule type" value="Genomic_DNA"/>
</dbReference>
<evidence type="ECO:0000313" key="1">
    <source>
        <dbReference type="EMBL" id="KAF9743543.1"/>
    </source>
</evidence>
<organism evidence="1 2">
    <name type="scientific">Bionectria ochroleuca</name>
    <name type="common">Gliocladium roseum</name>
    <dbReference type="NCBI Taxonomy" id="29856"/>
    <lineage>
        <taxon>Eukaryota</taxon>
        <taxon>Fungi</taxon>
        <taxon>Dikarya</taxon>
        <taxon>Ascomycota</taxon>
        <taxon>Pezizomycotina</taxon>
        <taxon>Sordariomycetes</taxon>
        <taxon>Hypocreomycetidae</taxon>
        <taxon>Hypocreales</taxon>
        <taxon>Bionectriaceae</taxon>
        <taxon>Clonostachys</taxon>
    </lineage>
</organism>
<sequence>MDNPEGAILSVESGPSNILYRIEKANYQIVHVKVLNPEVIPEDKRIYGPSAISELSKLEEWNDDSWKTLEVYQDEKGIWCEKDISPPTVPKEYLLDYPIHDISELTVIHHTKSRTSEVAYNNRQTVFLKIVRFPHKLQYVT</sequence>
<gene>
    <name evidence="1" type="ORF">IM811_006634</name>
</gene>
<accession>A0A8H7K507</accession>
<name>A0A8H7K507_BIOOC</name>
<proteinExistence type="predicted"/>
<reference evidence="1" key="1">
    <citation type="submission" date="2020-10" db="EMBL/GenBank/DDBJ databases">
        <title>High-Quality Genome Resource of Clonostachys rosea strain S41 by Oxford Nanopore Long-Read Sequencing.</title>
        <authorList>
            <person name="Wang H."/>
        </authorList>
    </citation>
    <scope>NUCLEOTIDE SEQUENCE</scope>
    <source>
        <strain evidence="1">S41</strain>
    </source>
</reference>
<protein>
    <submittedName>
        <fullName evidence="1">Uncharacterized protein</fullName>
    </submittedName>
</protein>